<evidence type="ECO:0000259" key="5">
    <source>
        <dbReference type="PROSITE" id="PS51898"/>
    </source>
</evidence>
<feature type="compositionally biased region" description="Basic and acidic residues" evidence="4">
    <location>
        <begin position="222"/>
        <end position="235"/>
    </location>
</feature>
<protein>
    <submittedName>
        <fullName evidence="6">Site-specific recombinase XerD</fullName>
    </submittedName>
</protein>
<accession>A0A1N6F928</accession>
<dbReference type="Gene3D" id="1.10.443.10">
    <property type="entry name" value="Intergrase catalytic core"/>
    <property type="match status" value="1"/>
</dbReference>
<evidence type="ECO:0000313" key="7">
    <source>
        <dbReference type="Proteomes" id="UP000184694"/>
    </source>
</evidence>
<dbReference type="InterPro" id="IPR046668">
    <property type="entry name" value="DUF6538"/>
</dbReference>
<dbReference type="InterPro" id="IPR050090">
    <property type="entry name" value="Tyrosine_recombinase_XerCD"/>
</dbReference>
<keyword evidence="2" id="KW-0238">DNA-binding</keyword>
<dbReference type="Proteomes" id="UP000184694">
    <property type="component" value="Unassembled WGS sequence"/>
</dbReference>
<dbReference type="CDD" id="cd01184">
    <property type="entry name" value="INT_C_like_1"/>
    <property type="match status" value="1"/>
</dbReference>
<dbReference type="InterPro" id="IPR013762">
    <property type="entry name" value="Integrase-like_cat_sf"/>
</dbReference>
<dbReference type="PANTHER" id="PTHR30349:SF41">
    <property type="entry name" value="INTEGRASE_RECOMBINASE PROTEIN MJ0367-RELATED"/>
    <property type="match status" value="1"/>
</dbReference>
<dbReference type="InterPro" id="IPR011010">
    <property type="entry name" value="DNA_brk_join_enz"/>
</dbReference>
<dbReference type="EMBL" id="FSRG01000004">
    <property type="protein sequence ID" value="SIN91704.1"/>
    <property type="molecule type" value="Genomic_DNA"/>
</dbReference>
<dbReference type="GO" id="GO:0006310">
    <property type="term" value="P:DNA recombination"/>
    <property type="evidence" value="ECO:0007669"/>
    <property type="project" value="UniProtKB-KW"/>
</dbReference>
<reference evidence="7" key="1">
    <citation type="submission" date="2016-11" db="EMBL/GenBank/DDBJ databases">
        <authorList>
            <person name="Varghese N."/>
            <person name="Submissions S."/>
        </authorList>
    </citation>
    <scope>NUCLEOTIDE SEQUENCE [LARGE SCALE GENOMIC DNA]</scope>
    <source>
        <strain evidence="7">DSM 17456</strain>
    </source>
</reference>
<gene>
    <name evidence="6" type="ORF">SAMN02745161_1172</name>
</gene>
<dbReference type="GO" id="GO:0015074">
    <property type="term" value="P:DNA integration"/>
    <property type="evidence" value="ECO:0007669"/>
    <property type="project" value="InterPro"/>
</dbReference>
<name>A0A1N6F928_9BACT</name>
<comment type="similarity">
    <text evidence="1">Belongs to the 'phage' integrase family.</text>
</comment>
<feature type="region of interest" description="Disordered" evidence="4">
    <location>
        <begin position="216"/>
        <end position="238"/>
    </location>
</feature>
<dbReference type="InterPro" id="IPR002104">
    <property type="entry name" value="Integrase_catalytic"/>
</dbReference>
<dbReference type="Gene3D" id="1.10.150.130">
    <property type="match status" value="1"/>
</dbReference>
<dbReference type="AlphaFoldDB" id="A0A1N6F928"/>
<evidence type="ECO:0000256" key="3">
    <source>
        <dbReference type="ARBA" id="ARBA00023172"/>
    </source>
</evidence>
<dbReference type="RefSeq" id="WP_074216021.1">
    <property type="nucleotide sequence ID" value="NZ_FSRG01000004.1"/>
</dbReference>
<evidence type="ECO:0000256" key="4">
    <source>
        <dbReference type="SAM" id="MobiDB-lite"/>
    </source>
</evidence>
<dbReference type="OrthoDB" id="9784724at2"/>
<dbReference type="PANTHER" id="PTHR30349">
    <property type="entry name" value="PHAGE INTEGRASE-RELATED"/>
    <property type="match status" value="1"/>
</dbReference>
<dbReference type="SUPFAM" id="SSF56349">
    <property type="entry name" value="DNA breaking-rejoining enzymes"/>
    <property type="match status" value="1"/>
</dbReference>
<dbReference type="Pfam" id="PF00589">
    <property type="entry name" value="Phage_integrase"/>
    <property type="match status" value="1"/>
</dbReference>
<keyword evidence="7" id="KW-1185">Reference proteome</keyword>
<evidence type="ECO:0000313" key="6">
    <source>
        <dbReference type="EMBL" id="SIN91704.1"/>
    </source>
</evidence>
<sequence>MPNYIVLRGSTYYYQRAIPEDLQHVLGKKVSRISLQTGNKRFAKRLAKVHATHDTETWTELRQNNHSETIDTDLVRKHCLTFINKRLKEDAQKRLEAYANPDPRQIERRASDLAHQEHWIQELRSSLANPFYPGVDFGDSPAPPVPHVYMTDDADKLIKEARLNIKQDSPAYNLLCHILLEYMVPFQQIILERMKGNAMAEQLLTTTLFGTTANTATAAAPKNEEKQLPTPKEEETPPAPTISEIMEMWIREYNTSPDPRERTVDETRTYVQRFIDFHGDMPVDTVKPSHVREYKDSMLFFPARPTKELREMPLHDQIEFCKCNPDVRTLSNTTVFNKCLSTVKTIFQHAVENSYIENNPAVTFRNKRKHKKKDQRPYNTEDLQQILSFPVFTEKERPKGGGYEAAYWIPLIAMFTGARLEEIGQLLVSNINVEDGIHFFDLRITEVKASGELQKLKNESSKRRVPIHSKLIELGLLKYVEERQEAGDKQLFPHLQEYKGRMTHHFSKWWGRYARKHADFDRTKTFHSFRHAFKDACRECGVNIAHAHRLQGHTTSLEGDDYGDGFSLRVLSEAMEKVSYPLDFSGLQP</sequence>
<proteinExistence type="inferred from homology"/>
<dbReference type="PROSITE" id="PS51898">
    <property type="entry name" value="TYR_RECOMBINASE"/>
    <property type="match status" value="1"/>
</dbReference>
<dbReference type="InterPro" id="IPR010998">
    <property type="entry name" value="Integrase_recombinase_N"/>
</dbReference>
<dbReference type="GO" id="GO:0003677">
    <property type="term" value="F:DNA binding"/>
    <property type="evidence" value="ECO:0007669"/>
    <property type="project" value="UniProtKB-KW"/>
</dbReference>
<dbReference type="STRING" id="1121457.SAMN02745161_1172"/>
<evidence type="ECO:0000256" key="1">
    <source>
        <dbReference type="ARBA" id="ARBA00008857"/>
    </source>
</evidence>
<keyword evidence="3" id="KW-0233">DNA recombination</keyword>
<evidence type="ECO:0000256" key="2">
    <source>
        <dbReference type="ARBA" id="ARBA00023125"/>
    </source>
</evidence>
<dbReference type="Pfam" id="PF20172">
    <property type="entry name" value="DUF6538"/>
    <property type="match status" value="1"/>
</dbReference>
<organism evidence="6 7">
    <name type="scientific">Halodesulfovibrio marinisediminis DSM 17456</name>
    <dbReference type="NCBI Taxonomy" id="1121457"/>
    <lineage>
        <taxon>Bacteria</taxon>
        <taxon>Pseudomonadati</taxon>
        <taxon>Thermodesulfobacteriota</taxon>
        <taxon>Desulfovibrionia</taxon>
        <taxon>Desulfovibrionales</taxon>
        <taxon>Desulfovibrionaceae</taxon>
        <taxon>Halodesulfovibrio</taxon>
    </lineage>
</organism>
<feature type="domain" description="Tyr recombinase" evidence="5">
    <location>
        <begin position="373"/>
        <end position="575"/>
    </location>
</feature>